<evidence type="ECO:0000256" key="7">
    <source>
        <dbReference type="SAM" id="MobiDB-lite"/>
    </source>
</evidence>
<dbReference type="GO" id="GO:0051537">
    <property type="term" value="F:2 iron, 2 sulfur cluster binding"/>
    <property type="evidence" value="ECO:0007669"/>
    <property type="project" value="UniProtKB-KW"/>
</dbReference>
<dbReference type="KEGG" id="knv:Pan216_47530"/>
<evidence type="ECO:0000256" key="8">
    <source>
        <dbReference type="SAM" id="Phobius"/>
    </source>
</evidence>
<sequence length="195" mass="21299">MNSEHPTPPCCNSSGSGGHGGSGDAEVTLASITRRGILLVSGALFALAGLILAIPLVGYIIGPIMRRKEDQWVDIGALEDFPENQTLLVDFEDPDRRPWDGMTGKTSCYVRRLQGENFQVFSINCAHLGCPVHWFPESGLFMCPCHGGVYYEDGGRASGPPPRGLYEYAFRLEKGRMLVRAGHLPTLQDTMKETS</sequence>
<dbReference type="SUPFAM" id="SSF50022">
    <property type="entry name" value="ISP domain"/>
    <property type="match status" value="1"/>
</dbReference>
<evidence type="ECO:0000259" key="9">
    <source>
        <dbReference type="PROSITE" id="PS51296"/>
    </source>
</evidence>
<evidence type="ECO:0000313" key="10">
    <source>
        <dbReference type="EMBL" id="QDU63872.1"/>
    </source>
</evidence>
<evidence type="ECO:0000256" key="3">
    <source>
        <dbReference type="ARBA" id="ARBA00023004"/>
    </source>
</evidence>
<comment type="cofactor">
    <cofactor evidence="6">
        <name>[2Fe-2S] cluster</name>
        <dbReference type="ChEBI" id="CHEBI:190135"/>
    </cofactor>
</comment>
<dbReference type="OrthoDB" id="9767869at2"/>
<dbReference type="Proteomes" id="UP000317093">
    <property type="component" value="Chromosome"/>
</dbReference>
<organism evidence="10 11">
    <name type="scientific">Kolteria novifilia</name>
    <dbReference type="NCBI Taxonomy" id="2527975"/>
    <lineage>
        <taxon>Bacteria</taxon>
        <taxon>Pseudomonadati</taxon>
        <taxon>Planctomycetota</taxon>
        <taxon>Planctomycetia</taxon>
        <taxon>Kolteriales</taxon>
        <taxon>Kolteriaceae</taxon>
        <taxon>Kolteria</taxon>
    </lineage>
</organism>
<evidence type="ECO:0000256" key="4">
    <source>
        <dbReference type="ARBA" id="ARBA00023014"/>
    </source>
</evidence>
<feature type="region of interest" description="Disordered" evidence="7">
    <location>
        <begin position="1"/>
        <end position="23"/>
    </location>
</feature>
<accession>A0A518BA60</accession>
<reference evidence="10 11" key="1">
    <citation type="submission" date="2019-02" db="EMBL/GenBank/DDBJ databases">
        <title>Deep-cultivation of Planctomycetes and their phenomic and genomic characterization uncovers novel biology.</title>
        <authorList>
            <person name="Wiegand S."/>
            <person name="Jogler M."/>
            <person name="Boedeker C."/>
            <person name="Pinto D."/>
            <person name="Vollmers J."/>
            <person name="Rivas-Marin E."/>
            <person name="Kohn T."/>
            <person name="Peeters S.H."/>
            <person name="Heuer A."/>
            <person name="Rast P."/>
            <person name="Oberbeckmann S."/>
            <person name="Bunk B."/>
            <person name="Jeske O."/>
            <person name="Meyerdierks A."/>
            <person name="Storesund J.E."/>
            <person name="Kallscheuer N."/>
            <person name="Luecker S."/>
            <person name="Lage O.M."/>
            <person name="Pohl T."/>
            <person name="Merkel B.J."/>
            <person name="Hornburger P."/>
            <person name="Mueller R.-W."/>
            <person name="Bruemmer F."/>
            <person name="Labrenz M."/>
            <person name="Spormann A.M."/>
            <person name="Op den Camp H."/>
            <person name="Overmann J."/>
            <person name="Amann R."/>
            <person name="Jetten M.S.M."/>
            <person name="Mascher T."/>
            <person name="Medema M.H."/>
            <person name="Devos D.P."/>
            <person name="Kaster A.-K."/>
            <person name="Ovreas L."/>
            <person name="Rohde M."/>
            <person name="Galperin M.Y."/>
            <person name="Jogler C."/>
        </authorList>
    </citation>
    <scope>NUCLEOTIDE SEQUENCE [LARGE SCALE GENOMIC DNA]</scope>
    <source>
        <strain evidence="10 11">Pan216</strain>
    </source>
</reference>
<dbReference type="PANTHER" id="PTHR10134">
    <property type="entry name" value="CYTOCHROME B-C1 COMPLEX SUBUNIT RIESKE, MITOCHONDRIAL"/>
    <property type="match status" value="1"/>
</dbReference>
<dbReference type="Gene3D" id="2.102.10.10">
    <property type="entry name" value="Rieske [2Fe-2S] iron-sulphur domain"/>
    <property type="match status" value="1"/>
</dbReference>
<dbReference type="InterPro" id="IPR017941">
    <property type="entry name" value="Rieske_2Fe-2S"/>
</dbReference>
<feature type="transmembrane region" description="Helical" evidence="8">
    <location>
        <begin position="37"/>
        <end position="61"/>
    </location>
</feature>
<dbReference type="InterPro" id="IPR014349">
    <property type="entry name" value="Rieske_Fe-S_prot"/>
</dbReference>
<proteinExistence type="predicted"/>
<keyword evidence="8" id="KW-0812">Transmembrane</keyword>
<keyword evidence="3" id="KW-0408">Iron</keyword>
<dbReference type="RefSeq" id="WP_145261667.1">
    <property type="nucleotide sequence ID" value="NZ_CP036279.1"/>
</dbReference>
<dbReference type="EMBL" id="CP036279">
    <property type="protein sequence ID" value="QDU63872.1"/>
    <property type="molecule type" value="Genomic_DNA"/>
</dbReference>
<keyword evidence="11" id="KW-1185">Reference proteome</keyword>
<dbReference type="GO" id="GO:0016020">
    <property type="term" value="C:membrane"/>
    <property type="evidence" value="ECO:0007669"/>
    <property type="project" value="InterPro"/>
</dbReference>
<keyword evidence="8" id="KW-1133">Transmembrane helix</keyword>
<dbReference type="PROSITE" id="PS51296">
    <property type="entry name" value="RIESKE"/>
    <property type="match status" value="1"/>
</dbReference>
<keyword evidence="1" id="KW-0001">2Fe-2S</keyword>
<dbReference type="PRINTS" id="PR00162">
    <property type="entry name" value="RIESKE"/>
</dbReference>
<keyword evidence="2" id="KW-0479">Metal-binding</keyword>
<dbReference type="AlphaFoldDB" id="A0A518BA60"/>
<name>A0A518BA60_9BACT</name>
<dbReference type="CDD" id="cd03467">
    <property type="entry name" value="Rieske"/>
    <property type="match status" value="1"/>
</dbReference>
<feature type="domain" description="Rieske" evidence="9">
    <location>
        <begin position="84"/>
        <end position="179"/>
    </location>
</feature>
<dbReference type="GO" id="GO:0046872">
    <property type="term" value="F:metal ion binding"/>
    <property type="evidence" value="ECO:0007669"/>
    <property type="project" value="UniProtKB-KW"/>
</dbReference>
<evidence type="ECO:0000256" key="6">
    <source>
        <dbReference type="ARBA" id="ARBA00034078"/>
    </source>
</evidence>
<keyword evidence="4" id="KW-0411">Iron-sulfur</keyword>
<dbReference type="InterPro" id="IPR005805">
    <property type="entry name" value="Rieske_Fe-S_prot_C"/>
</dbReference>
<dbReference type="Pfam" id="PF00355">
    <property type="entry name" value="Rieske"/>
    <property type="match status" value="1"/>
</dbReference>
<protein>
    <submittedName>
        <fullName evidence="10">Cytochrome b6-f complex iron-sulfur subunit</fullName>
    </submittedName>
</protein>
<gene>
    <name evidence="10" type="primary">petC_2</name>
    <name evidence="10" type="ORF">Pan216_47530</name>
</gene>
<keyword evidence="5" id="KW-1015">Disulfide bond</keyword>
<evidence type="ECO:0000256" key="5">
    <source>
        <dbReference type="ARBA" id="ARBA00023157"/>
    </source>
</evidence>
<evidence type="ECO:0000256" key="1">
    <source>
        <dbReference type="ARBA" id="ARBA00022714"/>
    </source>
</evidence>
<keyword evidence="8" id="KW-0472">Membrane</keyword>
<evidence type="ECO:0000256" key="2">
    <source>
        <dbReference type="ARBA" id="ARBA00022723"/>
    </source>
</evidence>
<evidence type="ECO:0000313" key="11">
    <source>
        <dbReference type="Proteomes" id="UP000317093"/>
    </source>
</evidence>
<dbReference type="InterPro" id="IPR036922">
    <property type="entry name" value="Rieske_2Fe-2S_sf"/>
</dbReference>